<feature type="region of interest" description="Disordered" evidence="1">
    <location>
        <begin position="326"/>
        <end position="348"/>
    </location>
</feature>
<evidence type="ECO:0000313" key="2">
    <source>
        <dbReference type="EMBL" id="KAF7129323.1"/>
    </source>
</evidence>
<evidence type="ECO:0000313" key="3">
    <source>
        <dbReference type="Proteomes" id="UP000626092"/>
    </source>
</evidence>
<feature type="compositionally biased region" description="Polar residues" evidence="1">
    <location>
        <begin position="326"/>
        <end position="339"/>
    </location>
</feature>
<dbReference type="EMBL" id="WJXA01000010">
    <property type="protein sequence ID" value="KAF7129323.1"/>
    <property type="molecule type" value="Genomic_DNA"/>
</dbReference>
<proteinExistence type="predicted"/>
<protein>
    <submittedName>
        <fullName evidence="2">Uncharacterized protein</fullName>
    </submittedName>
</protein>
<dbReference type="AlphaFoldDB" id="A0A834GFA5"/>
<sequence length="348" mass="38461">MGNMSFDESSSNFAQQAELPVIPGIHVPLQVDDRASRDVLYSRSESSNKVVEPSPHSSEQEDEEQTMRIVAGARASTSTSAGPPLNGFDVGWAEAPLKPPKDINLISPLPTNLGPMPYNHLYGNGPGGFKDEFRVKYKIPDDVLVERVTGDRISFSTNFVIVPLYAITGEGGGGGVRFPMSPFLRYFLESYNLAPIQVSMNTWRILCSAMRLPRLNNQPFPLGDLMLIEMRNVLVGVSNKFEWGPIDPLLDIPFPSRTCMAVERPYNISRVWGFPGYGEGPDCSALNKGLYVTGSFAHCKNKSKMVRKPVDLASVVGEALRDQFTTQDLSTSNLPNTQWQPPPEQHQE</sequence>
<dbReference type="Proteomes" id="UP000626092">
    <property type="component" value="Unassembled WGS sequence"/>
</dbReference>
<dbReference type="OrthoDB" id="1751651at2759"/>
<keyword evidence="3" id="KW-1185">Reference proteome</keyword>
<feature type="region of interest" description="Disordered" evidence="1">
    <location>
        <begin position="36"/>
        <end position="67"/>
    </location>
</feature>
<name>A0A834GFA5_RHOSS</name>
<reference evidence="2" key="1">
    <citation type="submission" date="2019-11" db="EMBL/GenBank/DDBJ databases">
        <authorList>
            <person name="Liu Y."/>
            <person name="Hou J."/>
            <person name="Li T.-Q."/>
            <person name="Guan C.-H."/>
            <person name="Wu X."/>
            <person name="Wu H.-Z."/>
            <person name="Ling F."/>
            <person name="Zhang R."/>
            <person name="Shi X.-G."/>
            <person name="Ren J.-P."/>
            <person name="Chen E.-F."/>
            <person name="Sun J.-M."/>
        </authorList>
    </citation>
    <scope>NUCLEOTIDE SEQUENCE</scope>
    <source>
        <strain evidence="2">Adult_tree_wgs_1</strain>
        <tissue evidence="2">Leaves</tissue>
    </source>
</reference>
<organism evidence="2 3">
    <name type="scientific">Rhododendron simsii</name>
    <name type="common">Sims's rhododendron</name>
    <dbReference type="NCBI Taxonomy" id="118357"/>
    <lineage>
        <taxon>Eukaryota</taxon>
        <taxon>Viridiplantae</taxon>
        <taxon>Streptophyta</taxon>
        <taxon>Embryophyta</taxon>
        <taxon>Tracheophyta</taxon>
        <taxon>Spermatophyta</taxon>
        <taxon>Magnoliopsida</taxon>
        <taxon>eudicotyledons</taxon>
        <taxon>Gunneridae</taxon>
        <taxon>Pentapetalae</taxon>
        <taxon>asterids</taxon>
        <taxon>Ericales</taxon>
        <taxon>Ericaceae</taxon>
        <taxon>Ericoideae</taxon>
        <taxon>Rhodoreae</taxon>
        <taxon>Rhododendron</taxon>
    </lineage>
</organism>
<evidence type="ECO:0000256" key="1">
    <source>
        <dbReference type="SAM" id="MobiDB-lite"/>
    </source>
</evidence>
<comment type="caution">
    <text evidence="2">The sequence shown here is derived from an EMBL/GenBank/DDBJ whole genome shotgun (WGS) entry which is preliminary data.</text>
</comment>
<accession>A0A834GFA5</accession>
<gene>
    <name evidence="2" type="ORF">RHSIM_Rhsim10G0118900</name>
</gene>